<evidence type="ECO:0000313" key="1">
    <source>
        <dbReference type="EMBL" id="EKC79523.1"/>
    </source>
</evidence>
<accession>K1UBH0</accession>
<sequence length="263" mass="27853">MGNYGWQITRNFAREQSNYYLTANDSASLSKIFTTISENIGSANIDLGSETVIKDIVTPYFTVPQNAGAIRLSTAAYNGSAFGAPVAADPSVTAAIDPATRAVNVTGFDFNQNYVSTNAKADGTFGKKLIIEFDVSVRDGFLGGNQVPTNDGQSGIYAKGTMIKAFDVPTQDVEVKSITPTADDKAIYLGDSANLQELVHQNATFDGTNNAFVDVTYTVKDENGTVVGTYTVPAGSSSGTWVWSDPASNGTVAPEQTTTYKVT</sequence>
<comment type="caution">
    <text evidence="1">The sequence shown here is derived from an EMBL/GenBank/DDBJ whole genome shotgun (WGS) entry which is preliminary data.</text>
</comment>
<gene>
    <name evidence="1" type="ORF">LEA_02348</name>
</gene>
<feature type="non-terminal residue" evidence="1">
    <location>
        <position position="263"/>
    </location>
</feature>
<dbReference type="EMBL" id="AJWY01001624">
    <property type="protein sequence ID" value="EKC79523.1"/>
    <property type="molecule type" value="Genomic_DNA"/>
</dbReference>
<reference evidence="1" key="1">
    <citation type="journal article" date="2013" name="Environ. Microbiol.">
        <title>Microbiota from the distal guts of lean and obese adolescents exhibit partial functional redundancy besides clear differences in community structure.</title>
        <authorList>
            <person name="Ferrer M."/>
            <person name="Ruiz A."/>
            <person name="Lanza F."/>
            <person name="Haange S.B."/>
            <person name="Oberbach A."/>
            <person name="Till H."/>
            <person name="Bargiela R."/>
            <person name="Campoy C."/>
            <person name="Segura M.T."/>
            <person name="Richter M."/>
            <person name="von Bergen M."/>
            <person name="Seifert J."/>
            <person name="Suarez A."/>
        </authorList>
    </citation>
    <scope>NUCLEOTIDE SEQUENCE</scope>
</reference>
<organism evidence="1">
    <name type="scientific">human gut metagenome</name>
    <dbReference type="NCBI Taxonomy" id="408170"/>
    <lineage>
        <taxon>unclassified sequences</taxon>
        <taxon>metagenomes</taxon>
        <taxon>organismal metagenomes</taxon>
    </lineage>
</organism>
<protein>
    <submittedName>
        <fullName evidence="1">Uncharacterized protein</fullName>
    </submittedName>
</protein>
<name>K1UBH0_9ZZZZ</name>
<proteinExistence type="predicted"/>
<dbReference type="AlphaFoldDB" id="K1UBH0"/>